<dbReference type="Gene3D" id="1.20.1730.10">
    <property type="entry name" value="Sodium/glucose cotransporter"/>
    <property type="match status" value="1"/>
</dbReference>
<feature type="transmembrane region" description="Helical" evidence="8">
    <location>
        <begin position="128"/>
        <end position="153"/>
    </location>
</feature>
<comment type="subcellular location">
    <subcellularLocation>
        <location evidence="1">Membrane</location>
        <topology evidence="1">Multi-pass membrane protein</topology>
    </subcellularLocation>
</comment>
<gene>
    <name evidence="9" type="ORF">DMC30DRAFT_413181</name>
</gene>
<evidence type="ECO:0000256" key="6">
    <source>
        <dbReference type="RuleBase" id="RU362091"/>
    </source>
</evidence>
<comment type="caution">
    <text evidence="9">The sequence shown here is derived from an EMBL/GenBank/DDBJ whole genome shotgun (WGS) entry which is preliminary data.</text>
</comment>
<evidence type="ECO:0000256" key="3">
    <source>
        <dbReference type="ARBA" id="ARBA00022692"/>
    </source>
</evidence>
<sequence>MSDVAILSQGVGYGVTLGIGFFFAALMLLLTSIQNRYTTHRTSSIAEFASASHSVKPGMIATAIVSSLLTSTAQGYKNGIVGPYSYACGAAVQIVVFACNAAKIKLNAPKAHTFLEVLRVRWGTRAHIVFMCYAFVTCLLVSAMLITGGSAVVTDLTGASTPAICILIPIGVIVYVLLGGLRASLLADYLHTAVLFGIILAFMFYVYTGGSDKIGSPSVMYDLLVRAAEDWPVEGNKDGSYLTFQSKSGMIFLVINLIGNFGTVFNDQAYWQRAIASVPSTAVKGYLLGGSAWLSVPLGMATTMGLSAVVLKYDPEYPGYPLGLTDAQVGAGLPAAAAAQTLLKETGAALLLVLLFMAVTSAASAELCAVSSIFSYDIWVPYIRPHASEREVLFVDRCAIVAWGLFSGVIGIAFYYAGISMGWLYESMGIFIGAGVIPIAMGVMWGRANGRVCTAAALCGTSSGIIGWLVATKCLYGSVTLETTFNDYPMLTGNVLSFCISGLIAFFGSLVWPEHYDWVETRALHQTSETSEEVDNVPTPATPDATAQKEKEGLASPEAGRSVAPSLAEDVVPKVKEDSPEEIRKTLRFATIVAIATFIIFIILIPLPMCGIGYISTKVGFTFYVVVAFIWVFWGAFVCVCLPLIEEREAIARICGHIWADLRGKGPKRAAAVTQGY</sequence>
<feature type="region of interest" description="Disordered" evidence="7">
    <location>
        <begin position="527"/>
        <end position="563"/>
    </location>
</feature>
<proteinExistence type="inferred from homology"/>
<dbReference type="STRING" id="5288.A0A5C5G843"/>
<evidence type="ECO:0000313" key="9">
    <source>
        <dbReference type="EMBL" id="TNY24574.1"/>
    </source>
</evidence>
<feature type="transmembrane region" description="Helical" evidence="8">
    <location>
        <begin position="621"/>
        <end position="645"/>
    </location>
</feature>
<evidence type="ECO:0000256" key="5">
    <source>
        <dbReference type="ARBA" id="ARBA00023136"/>
    </source>
</evidence>
<keyword evidence="5 8" id="KW-0472">Membrane</keyword>
<protein>
    <submittedName>
        <fullName evidence="9">Urea transporter</fullName>
    </submittedName>
</protein>
<evidence type="ECO:0000256" key="2">
    <source>
        <dbReference type="ARBA" id="ARBA00006434"/>
    </source>
</evidence>
<feature type="transmembrane region" description="Helical" evidence="8">
    <location>
        <begin position="12"/>
        <end position="33"/>
    </location>
</feature>
<feature type="transmembrane region" description="Helical" evidence="8">
    <location>
        <begin position="248"/>
        <end position="265"/>
    </location>
</feature>
<dbReference type="Proteomes" id="UP000311382">
    <property type="component" value="Unassembled WGS sequence"/>
</dbReference>
<dbReference type="Pfam" id="PF00474">
    <property type="entry name" value="SSF"/>
    <property type="match status" value="1"/>
</dbReference>
<evidence type="ECO:0000256" key="7">
    <source>
        <dbReference type="SAM" id="MobiDB-lite"/>
    </source>
</evidence>
<feature type="transmembrane region" description="Helical" evidence="8">
    <location>
        <begin position="491"/>
        <end position="512"/>
    </location>
</feature>
<feature type="transmembrane region" description="Helical" evidence="8">
    <location>
        <begin position="394"/>
        <end position="417"/>
    </location>
</feature>
<feature type="transmembrane region" description="Helical" evidence="8">
    <location>
        <begin position="159"/>
        <end position="178"/>
    </location>
</feature>
<evidence type="ECO:0000256" key="4">
    <source>
        <dbReference type="ARBA" id="ARBA00022989"/>
    </source>
</evidence>
<dbReference type="InterPro" id="IPR031155">
    <property type="entry name" value="DUR"/>
</dbReference>
<feature type="transmembrane region" description="Helical" evidence="8">
    <location>
        <begin position="286"/>
        <end position="311"/>
    </location>
</feature>
<feature type="transmembrane region" description="Helical" evidence="8">
    <location>
        <begin position="185"/>
        <end position="207"/>
    </location>
</feature>
<evidence type="ECO:0000313" key="10">
    <source>
        <dbReference type="Proteomes" id="UP000311382"/>
    </source>
</evidence>
<accession>A0A5C5G843</accession>
<evidence type="ECO:0000256" key="1">
    <source>
        <dbReference type="ARBA" id="ARBA00004141"/>
    </source>
</evidence>
<keyword evidence="4 8" id="KW-1133">Transmembrane helix</keyword>
<dbReference type="AlphaFoldDB" id="A0A5C5G843"/>
<feature type="transmembrane region" description="Helical" evidence="8">
    <location>
        <begin position="452"/>
        <end position="471"/>
    </location>
</feature>
<dbReference type="GO" id="GO:0015204">
    <property type="term" value="F:urea transmembrane transporter activity"/>
    <property type="evidence" value="ECO:0007669"/>
    <property type="project" value="InterPro"/>
</dbReference>
<keyword evidence="10" id="KW-1185">Reference proteome</keyword>
<dbReference type="InterPro" id="IPR038377">
    <property type="entry name" value="Na/Glc_symporter_sf"/>
</dbReference>
<dbReference type="CDD" id="cd11476">
    <property type="entry name" value="SLC5sbd_DUR3"/>
    <property type="match status" value="1"/>
</dbReference>
<dbReference type="InterPro" id="IPR001734">
    <property type="entry name" value="Na/solute_symporter"/>
</dbReference>
<dbReference type="PANTHER" id="PTHR46154:SF2">
    <property type="entry name" value="SOLUTE SYMPORTER FAMILY TRANSPORTER (AFU_ORTHOLOGUE AFUA_6G03200)"/>
    <property type="match status" value="1"/>
</dbReference>
<dbReference type="PANTHER" id="PTHR46154">
    <property type="match status" value="1"/>
</dbReference>
<organism evidence="9 10">
    <name type="scientific">Rhodotorula diobovata</name>
    <dbReference type="NCBI Taxonomy" id="5288"/>
    <lineage>
        <taxon>Eukaryota</taxon>
        <taxon>Fungi</taxon>
        <taxon>Dikarya</taxon>
        <taxon>Basidiomycota</taxon>
        <taxon>Pucciniomycotina</taxon>
        <taxon>Microbotryomycetes</taxon>
        <taxon>Sporidiobolales</taxon>
        <taxon>Sporidiobolaceae</taxon>
        <taxon>Rhodotorula</taxon>
    </lineage>
</organism>
<feature type="transmembrane region" description="Helical" evidence="8">
    <location>
        <begin position="423"/>
        <end position="445"/>
    </location>
</feature>
<dbReference type="GO" id="GO:0005886">
    <property type="term" value="C:plasma membrane"/>
    <property type="evidence" value="ECO:0007669"/>
    <property type="project" value="TreeGrafter"/>
</dbReference>
<name>A0A5C5G843_9BASI</name>
<evidence type="ECO:0000256" key="8">
    <source>
        <dbReference type="SAM" id="Phobius"/>
    </source>
</evidence>
<dbReference type="EMBL" id="SOZI01000002">
    <property type="protein sequence ID" value="TNY24574.1"/>
    <property type="molecule type" value="Genomic_DNA"/>
</dbReference>
<comment type="similarity">
    <text evidence="2 6">Belongs to the sodium:solute symporter (SSF) (TC 2.A.21) family.</text>
</comment>
<reference evidence="9 10" key="1">
    <citation type="submission" date="2019-03" db="EMBL/GenBank/DDBJ databases">
        <title>Rhodosporidium diobovatum UCD-FST 08-225 genome sequencing, assembly, and annotation.</title>
        <authorList>
            <person name="Fakankun I.U."/>
            <person name="Fristensky B."/>
            <person name="Levin D.B."/>
        </authorList>
    </citation>
    <scope>NUCLEOTIDE SEQUENCE [LARGE SCALE GENOMIC DNA]</scope>
    <source>
        <strain evidence="9 10">UCD-FST 08-225</strain>
    </source>
</reference>
<keyword evidence="3 8" id="KW-0812">Transmembrane</keyword>
<dbReference type="OrthoDB" id="6132759at2759"/>
<dbReference type="PROSITE" id="PS50283">
    <property type="entry name" value="NA_SOLUT_SYMP_3"/>
    <property type="match status" value="1"/>
</dbReference>
<feature type="transmembrane region" description="Helical" evidence="8">
    <location>
        <begin position="589"/>
        <end position="615"/>
    </location>
</feature>
<feature type="transmembrane region" description="Helical" evidence="8">
    <location>
        <begin position="349"/>
        <end position="374"/>
    </location>
</feature>